<accession>A0A0J7Y4K2</accession>
<evidence type="ECO:0000313" key="3">
    <source>
        <dbReference type="Proteomes" id="UP000052232"/>
    </source>
</evidence>
<dbReference type="PATRIC" id="fig|1420583.3.peg.1671"/>
<dbReference type="STRING" id="1420583.V473_08330"/>
<feature type="compositionally biased region" description="Polar residues" evidence="1">
    <location>
        <begin position="40"/>
        <end position="49"/>
    </location>
</feature>
<organism evidence="2 3">
    <name type="scientific">Sphingobium cupriresistens LL01</name>
    <dbReference type="NCBI Taxonomy" id="1420583"/>
    <lineage>
        <taxon>Bacteria</taxon>
        <taxon>Pseudomonadati</taxon>
        <taxon>Pseudomonadota</taxon>
        <taxon>Alphaproteobacteria</taxon>
        <taxon>Sphingomonadales</taxon>
        <taxon>Sphingomonadaceae</taxon>
        <taxon>Sphingobium</taxon>
    </lineage>
</organism>
<dbReference type="Proteomes" id="UP000052232">
    <property type="component" value="Unassembled WGS sequence"/>
</dbReference>
<comment type="caution">
    <text evidence="2">The sequence shown here is derived from an EMBL/GenBank/DDBJ whole genome shotgun (WGS) entry which is preliminary data.</text>
</comment>
<evidence type="ECO:0000313" key="2">
    <source>
        <dbReference type="EMBL" id="KMS58799.1"/>
    </source>
</evidence>
<dbReference type="EMBL" id="JACT01000001">
    <property type="protein sequence ID" value="KMS58799.1"/>
    <property type="molecule type" value="Genomic_DNA"/>
</dbReference>
<proteinExistence type="predicted"/>
<reference evidence="2 3" key="1">
    <citation type="journal article" date="2015" name="G3 (Bethesda)">
        <title>Insights into Ongoing Evolution of the Hexachlorocyclohexane Catabolic Pathway from Comparative Genomics of Ten Sphingomonadaceae Strains.</title>
        <authorList>
            <person name="Pearce S.L."/>
            <person name="Oakeshott J.G."/>
            <person name="Pandey G."/>
        </authorList>
    </citation>
    <scope>NUCLEOTIDE SEQUENCE [LARGE SCALE GENOMIC DNA]</scope>
    <source>
        <strain evidence="2 3">LL01</strain>
    </source>
</reference>
<feature type="region of interest" description="Disordered" evidence="1">
    <location>
        <begin position="31"/>
        <end position="52"/>
    </location>
</feature>
<protein>
    <submittedName>
        <fullName evidence="2">Uncharacterized protein</fullName>
    </submittedName>
</protein>
<evidence type="ECO:0000256" key="1">
    <source>
        <dbReference type="SAM" id="MobiDB-lite"/>
    </source>
</evidence>
<gene>
    <name evidence="2" type="ORF">V473_08330</name>
</gene>
<name>A0A0J7Y4K2_9SPHN</name>
<dbReference type="AlphaFoldDB" id="A0A0J7Y4K2"/>
<sequence>MASQAIAENGVVLLDGLDGVAAAMTADAAGGTAGFGSRCSRGTTPTVGTRLTPPPTSMGLIAIISIKLRNLHVERALR</sequence>
<keyword evidence="3" id="KW-1185">Reference proteome</keyword>